<dbReference type="AlphaFoldDB" id="A0A8S2S435"/>
<protein>
    <submittedName>
        <fullName evidence="2">Uncharacterized protein</fullName>
    </submittedName>
</protein>
<proteinExistence type="predicted"/>
<gene>
    <name evidence="1" type="ORF">OVA965_LOCUS32682</name>
    <name evidence="2" type="ORF">TMI583_LOCUS33549</name>
</gene>
<evidence type="ECO:0000313" key="1">
    <source>
        <dbReference type="EMBL" id="CAF1393296.1"/>
    </source>
</evidence>
<dbReference type="EMBL" id="CAJNOK010025693">
    <property type="protein sequence ID" value="CAF1393296.1"/>
    <property type="molecule type" value="Genomic_DNA"/>
</dbReference>
<accession>A0A8S2S435</accession>
<dbReference type="Proteomes" id="UP000682733">
    <property type="component" value="Unassembled WGS sequence"/>
</dbReference>
<comment type="caution">
    <text evidence="2">The sequence shown here is derived from an EMBL/GenBank/DDBJ whole genome shotgun (WGS) entry which is preliminary data.</text>
</comment>
<dbReference type="EMBL" id="CAJOBA010047406">
    <property type="protein sequence ID" value="CAF4200857.1"/>
    <property type="molecule type" value="Genomic_DNA"/>
</dbReference>
<feature type="non-terminal residue" evidence="2">
    <location>
        <position position="1"/>
    </location>
</feature>
<evidence type="ECO:0000313" key="3">
    <source>
        <dbReference type="Proteomes" id="UP000682733"/>
    </source>
</evidence>
<dbReference type="Proteomes" id="UP000677228">
    <property type="component" value="Unassembled WGS sequence"/>
</dbReference>
<reference evidence="2" key="1">
    <citation type="submission" date="2021-02" db="EMBL/GenBank/DDBJ databases">
        <authorList>
            <person name="Nowell W R."/>
        </authorList>
    </citation>
    <scope>NUCLEOTIDE SEQUENCE</scope>
</reference>
<sequence length="253" mass="31000">KKLNGINHSVDYENEQQQQNDEYAIRLCIKHCFLNYCEKYGLPFSTSISSRQSTNDSILDLTHHFLKELYANLKQNFLPHYFNHEYNILNIFFDNDNSNVFLKWFNHIEYCSLDRQKWFTLKLQYSNSTMSIYKPLVIEYMFYYIDQLYDEFHIKRKDMRFNEQVLIELHEKLCEKLTNENGLIWTNDIMNNQTIRMKIQYQLANEFEKNAELIHTCLNQIRRAESSLIFHYTWTLYLQYLHSYFNCIWNLFQ</sequence>
<organism evidence="2 3">
    <name type="scientific">Didymodactylos carnosus</name>
    <dbReference type="NCBI Taxonomy" id="1234261"/>
    <lineage>
        <taxon>Eukaryota</taxon>
        <taxon>Metazoa</taxon>
        <taxon>Spiralia</taxon>
        <taxon>Gnathifera</taxon>
        <taxon>Rotifera</taxon>
        <taxon>Eurotatoria</taxon>
        <taxon>Bdelloidea</taxon>
        <taxon>Philodinida</taxon>
        <taxon>Philodinidae</taxon>
        <taxon>Didymodactylos</taxon>
    </lineage>
</organism>
<name>A0A8S2S435_9BILA</name>
<evidence type="ECO:0000313" key="2">
    <source>
        <dbReference type="EMBL" id="CAF4200857.1"/>
    </source>
</evidence>
<dbReference type="Gene3D" id="1.10.1410.40">
    <property type="match status" value="1"/>
</dbReference>